<reference evidence="1 2" key="1">
    <citation type="submission" date="2020-03" db="EMBL/GenBank/DDBJ databases">
        <title>Genomic Encyclopedia of Type Strains, Phase IV (KMG-V): Genome sequencing to study the core and pangenomes of soil and plant-associated prokaryotes.</title>
        <authorList>
            <person name="Whitman W."/>
        </authorList>
    </citation>
    <scope>NUCLEOTIDE SEQUENCE [LARGE SCALE GENOMIC DNA]</scope>
    <source>
        <strain evidence="1 2">1B</strain>
    </source>
</reference>
<keyword evidence="2" id="KW-1185">Reference proteome</keyword>
<gene>
    <name evidence="1" type="ORF">HBN54_002092</name>
</gene>
<evidence type="ECO:0000313" key="2">
    <source>
        <dbReference type="Proteomes" id="UP000717634"/>
    </source>
</evidence>
<evidence type="ECO:0000313" key="1">
    <source>
        <dbReference type="EMBL" id="NKI89494.1"/>
    </source>
</evidence>
<accession>A0ABX1HGW0</accession>
<dbReference type="EMBL" id="JAAVTK010000005">
    <property type="protein sequence ID" value="NKI89494.1"/>
    <property type="molecule type" value="Genomic_DNA"/>
</dbReference>
<sequence>MGPLTKISVKRGVTRRLHNRRVSMVVTPEGAYQLHIAKALEPGEAAELREQGHRDSLEDYILRDRVRYSLVTLTAEAFEAAFWCYEKLKGRQQRKRS</sequence>
<protein>
    <submittedName>
        <fullName evidence="1">Uncharacterized protein</fullName>
    </submittedName>
</protein>
<name>A0ABX1HGW0_9BACT</name>
<comment type="caution">
    <text evidence="1">The sequence shown here is derived from an EMBL/GenBank/DDBJ whole genome shotgun (WGS) entry which is preliminary data.</text>
</comment>
<dbReference type="Proteomes" id="UP000717634">
    <property type="component" value="Unassembled WGS sequence"/>
</dbReference>
<proteinExistence type="predicted"/>
<dbReference type="RefSeq" id="WP_168673119.1">
    <property type="nucleotide sequence ID" value="NZ_JAAVTK010000005.1"/>
</dbReference>
<organism evidence="1 2">
    <name type="scientific">Hymenobacter artigasi</name>
    <dbReference type="NCBI Taxonomy" id="2719616"/>
    <lineage>
        <taxon>Bacteria</taxon>
        <taxon>Pseudomonadati</taxon>
        <taxon>Bacteroidota</taxon>
        <taxon>Cytophagia</taxon>
        <taxon>Cytophagales</taxon>
        <taxon>Hymenobacteraceae</taxon>
        <taxon>Hymenobacter</taxon>
    </lineage>
</organism>